<feature type="domain" description="Fibronectin type-III" evidence="1">
    <location>
        <begin position="986"/>
        <end position="1079"/>
    </location>
</feature>
<proteinExistence type="predicted"/>
<dbReference type="Pfam" id="PF12733">
    <property type="entry name" value="Cadherin-like"/>
    <property type="match status" value="1"/>
</dbReference>
<accession>A0A1V9EYR3</accession>
<keyword evidence="3" id="KW-1185">Reference proteome</keyword>
<evidence type="ECO:0000313" key="3">
    <source>
        <dbReference type="Proteomes" id="UP000192610"/>
    </source>
</evidence>
<comment type="caution">
    <text evidence="2">The sequence shown here is derived from an EMBL/GenBank/DDBJ whole genome shotgun (WGS) entry which is preliminary data.</text>
</comment>
<dbReference type="Gene3D" id="2.60.40.10">
    <property type="entry name" value="Immunoglobulins"/>
    <property type="match status" value="3"/>
</dbReference>
<dbReference type="SUPFAM" id="SSF49265">
    <property type="entry name" value="Fibronectin type III"/>
    <property type="match status" value="3"/>
</dbReference>
<dbReference type="EMBL" id="LVXG01000011">
    <property type="protein sequence ID" value="OQP51257.1"/>
    <property type="molecule type" value="Genomic_DNA"/>
</dbReference>
<dbReference type="Proteomes" id="UP000192610">
    <property type="component" value="Unassembled WGS sequence"/>
</dbReference>
<dbReference type="InterPro" id="IPR003961">
    <property type="entry name" value="FN3_dom"/>
</dbReference>
<dbReference type="STRING" id="354355.SAMN05660816_05726"/>
<reference evidence="3" key="1">
    <citation type="submission" date="2016-04" db="EMBL/GenBank/DDBJ databases">
        <authorList>
            <person name="Chen L."/>
            <person name="Zhuang W."/>
            <person name="Wang G."/>
        </authorList>
    </citation>
    <scope>NUCLEOTIDE SEQUENCE [LARGE SCALE GENOMIC DNA]</scope>
    <source>
        <strain evidence="3">17621</strain>
    </source>
</reference>
<dbReference type="Pfam" id="PF18962">
    <property type="entry name" value="Por_Secre_tail"/>
    <property type="match status" value="1"/>
</dbReference>
<dbReference type="InterPro" id="IPR013783">
    <property type="entry name" value="Ig-like_fold"/>
</dbReference>
<dbReference type="InterPro" id="IPR026444">
    <property type="entry name" value="Secre_tail"/>
</dbReference>
<protein>
    <recommendedName>
        <fullName evidence="1">Fibronectin type-III domain-containing protein</fullName>
    </recommendedName>
</protein>
<dbReference type="InterPro" id="IPR036116">
    <property type="entry name" value="FN3_sf"/>
</dbReference>
<dbReference type="InterPro" id="IPR025883">
    <property type="entry name" value="Cadherin-like_domain"/>
</dbReference>
<organism evidence="2 3">
    <name type="scientific">Niastella yeongjuensis</name>
    <dbReference type="NCBI Taxonomy" id="354355"/>
    <lineage>
        <taxon>Bacteria</taxon>
        <taxon>Pseudomonadati</taxon>
        <taxon>Bacteroidota</taxon>
        <taxon>Chitinophagia</taxon>
        <taxon>Chitinophagales</taxon>
        <taxon>Chitinophagaceae</taxon>
        <taxon>Niastella</taxon>
    </lineage>
</organism>
<dbReference type="SUPFAM" id="SSF89550">
    <property type="entry name" value="PHP domain-like"/>
    <property type="match status" value="1"/>
</dbReference>
<gene>
    <name evidence="2" type="ORF">A4H97_27135</name>
</gene>
<feature type="domain" description="Fibronectin type-III" evidence="1">
    <location>
        <begin position="747"/>
        <end position="842"/>
    </location>
</feature>
<dbReference type="Gene3D" id="3.20.20.140">
    <property type="entry name" value="Metal-dependent hydrolases"/>
    <property type="match status" value="1"/>
</dbReference>
<sequence>MGMLLIACPELFAQVSITTMNTAYTQDFNTLVNSGTGTLAANMPPGWLFSETTGNTDYTASTGSSTAGDTYSFGATGSSDRAFGTIASNTSQPAIGAGFTNNTGSTINALTISFTGEQWRLGATGGRLDRLDFQYSLNATGLTTGTWTDVDNLDLNTPNPGGTTTGMYDGNASTNQTAISYTISGLSIAPGATFYIRWNDVNISGNDDGLGIDDFSLTAASTDASLTGLVISSGTLSPAFSAATTSYTASVGNAVNSLTVTPTTNAIATITVNGISVTSGNSSSAIPLNEGVNTITTIVTAQDGVTTKTYTITVTRATSGTPTIIQGAALSGFGNVCVNTTTGPNSFTMDGADLDGSNISLAALPGFLYSESAGGPYTSTLGFSYAGTSFTGKTIYVTFNPIVEQAYDGNIVVSGGGITPVNIAVAGTGINTTATVNTGASSGVTTTMAIAGSIASTGCSPITGYGLEYSLVSPWLAGTGTQVPASNLSGGNFSVTLSGLNPNQKMYYKAYVTTSGGTAYGTELSFINTTLPVSMASQPGMTYTQDFTDIASWTSFFINGNGANHFNGLVVSGAGAIPNANVITTQTGTFASGSSGGVQKGTDQSPATQSIVLLSTGPNDNTSSAAFDFYMDFSGVNAGTLSFDWASINNATGDRNGSLRVYASIDGTNWTELTFADVLNFTNNSPTSGTQSNIALPAIFNNSATARLRFYYHNAAAGTTPTGSRPKISIDNLKVTAVATTPCVNPAAAPTALTFGTITDVSIQGSFTAASPAVDNYLVIASTSSSLTSNPVDGQIYNIGDNVGDGTVIANGNSTSFTATGLNASTQYYFFIYSLNSICTGGPLYYPTPLIDQATTNAGLPPCAAPASQPTALTFGTTTPGTIQGSFTATTADEYLVLVSTSASLSSNPVNAQAYATGDVIGNATVVSRSSATTFTASNLVPNTPYYFYVFSLQLQNCLNGPAYNITAPLTASQNTQPLPPCATPTVQPANITFNASNTSISGAFTAGTGADDYLVISSTSPTLSATPVDNTDYNVGDNIGGGVVVANTTTTSFLVTNLTPNTTNYFFVFAANKNCTGGTKYLTTAPLSGTQATNNLPVNNYYFGTLHSHSDYSDGNQDQPGKTPADDYAYAKNAQCMDFLGISEHNHYSNFDNPGNQIDNYHKGSVQANAFTAANSNFLALYGMEWGVINNGGHVVVYGDGMDDLFGWESGSGGWGSSNNYDVYVAKNDYTGPNGLFKTINDNVAKNTFATLAHPNSSDYNNLSNTTYNTVADNAITGSAVESGPATSTNTTYTNPGSSMFYLGYFQKLLALGYHLGPVIDHDNHNTTFGHTTYSRTAVLAPSLTKTDIIKGYRDMHFYATQDCDTKVDFTINTRMMGSVFTDRNAPIINVSLSDNTTSVSNAVINVMTGVPGSGVAAQKITSVTGSSMTFQDNNLADLATGYYYLDITNGSARIITAPIWYTRNDINTSLPVTFLSFTGKLVNEKVKLDWTTAQETNSKEFIVERSTDGRTFNAIGKVAAAGNSNHATSYSYTDAQPVNGMNYYRLQQVDLDGKSILSAVVKVRTDRTGGFYVGPNPAHSSVTIYRQGSNEAVRVELMDVNGKTLQQLNMAAATYTATFNVSSLPRGIYLMKFTSSTGIQTEKIMVE</sequence>
<feature type="domain" description="Fibronectin type-III" evidence="1">
    <location>
        <begin position="867"/>
        <end position="957"/>
    </location>
</feature>
<dbReference type="InterPro" id="IPR016195">
    <property type="entry name" value="Pol/histidinol_Pase-like"/>
</dbReference>
<name>A0A1V9EYR3_9BACT</name>
<dbReference type="NCBIfam" id="TIGR04183">
    <property type="entry name" value="Por_Secre_tail"/>
    <property type="match status" value="1"/>
</dbReference>
<dbReference type="SMART" id="SM00060">
    <property type="entry name" value="FN3"/>
    <property type="match status" value="3"/>
</dbReference>
<evidence type="ECO:0000259" key="1">
    <source>
        <dbReference type="SMART" id="SM00060"/>
    </source>
</evidence>
<evidence type="ECO:0000313" key="2">
    <source>
        <dbReference type="EMBL" id="OQP51257.1"/>
    </source>
</evidence>